<dbReference type="PROSITE" id="PS00622">
    <property type="entry name" value="HTH_LUXR_1"/>
    <property type="match status" value="1"/>
</dbReference>
<feature type="compositionally biased region" description="Polar residues" evidence="3">
    <location>
        <begin position="80"/>
        <end position="94"/>
    </location>
</feature>
<proteinExistence type="predicted"/>
<dbReference type="InterPro" id="IPR036388">
    <property type="entry name" value="WH-like_DNA-bd_sf"/>
</dbReference>
<dbReference type="OrthoDB" id="3178131at2"/>
<dbReference type="SUPFAM" id="SSF52540">
    <property type="entry name" value="P-loop containing nucleoside triphosphate hydrolases"/>
    <property type="match status" value="1"/>
</dbReference>
<dbReference type="GO" id="GO:0005737">
    <property type="term" value="C:cytoplasm"/>
    <property type="evidence" value="ECO:0007669"/>
    <property type="project" value="TreeGrafter"/>
</dbReference>
<feature type="region of interest" description="Disordered" evidence="3">
    <location>
        <begin position="59"/>
        <end position="116"/>
    </location>
</feature>
<feature type="domain" description="HTH luxR-type" evidence="4">
    <location>
        <begin position="862"/>
        <end position="925"/>
    </location>
</feature>
<evidence type="ECO:0000313" key="6">
    <source>
        <dbReference type="Proteomes" id="UP000269198"/>
    </source>
</evidence>
<sequence length="925" mass="99161">MLFRDDDMRRIRLFLSGVARGQGRILYVEGPPGSGKTSHLHATEAMARSLGFSTRFVRANSHERSAPGTVTRRLWDGPDTATNPSPTDRANSASGPPRTGWDPSTPRGGGPGWRIHHMNGETPTLLLVDDLPMVDISSLRELAAFSYRLHRHPVGLAVSASTGEDGADPAILATLSSDPSCHRLVMDGMTVGVVGEMLRTRLGAPDAPFVSAVHHVTGGIPMFVEQLVRAAETLRWRPTAEFVDEVGRFGSLSIASTLLNRVQTGPPGTEDMLRALSVLRTCDPELAAATSGLDHNAASDALRSLQERGIIRIRPCVAFAHQVVATSIYQGLSAHQRQDLHTRAAASLCDRAGSAREAGLHLLRTSGPVSSWALTALREAAHHARGDGDLTGASAFLERALPYTTDGDARADVLLETGTTLLLADPWAALSRLREAHASAESIEVRVRTASTLADALARTQCHDAALRALSEVDEPHGPSVTGPHAALLRARIALHALGTADPVDIDATMRWPPETAPGDEAVETPHALVVLSLVAAMDGAVEDALRQSRRAMELAPGSVADPSPHVLLGILPLVWADELDEAAGQLVTLPEVAGLPRYGGAEVTIRELRALLHLRRGDIAEAVSSSERAMGMSEGARSRGPFVYSWAILSEAALESDDLERAESVLADHSAVADSPDPWEAATFHLRRGHLRHQAGETESALTDLHRCGRLLASHRGGRCPGFLDWKPIAAEAHALHGHHGSALDLAEDALNDAHRWGTPRTLGTALRALGIARLLMGVADGTGEDPLEHAARVLEEANHRVELARSLLTLGWARRRQNRKSRAREHLRRALAIARACGARRIAVEAASELSASGARRNQSGLSGDLLTSSERRVARAAAAGMTNRAISQQLFVTQRTVELHLTSIYRKLGISGRSQIPTHEWE</sequence>
<name>A0A3N0E8N9_9ACTN</name>
<dbReference type="GO" id="GO:0006355">
    <property type="term" value="P:regulation of DNA-templated transcription"/>
    <property type="evidence" value="ECO:0007669"/>
    <property type="project" value="InterPro"/>
</dbReference>
<dbReference type="Proteomes" id="UP000269198">
    <property type="component" value="Unassembled WGS sequence"/>
</dbReference>
<organism evidence="5 6">
    <name type="scientific">Halostreptopolyspora alba</name>
    <dbReference type="NCBI Taxonomy" id="2487137"/>
    <lineage>
        <taxon>Bacteria</taxon>
        <taxon>Bacillati</taxon>
        <taxon>Actinomycetota</taxon>
        <taxon>Actinomycetes</taxon>
        <taxon>Streptosporangiales</taxon>
        <taxon>Nocardiopsidaceae</taxon>
        <taxon>Halostreptopolyspora</taxon>
    </lineage>
</organism>
<keyword evidence="2" id="KW-0067">ATP-binding</keyword>
<dbReference type="PANTHER" id="PTHR16305:SF35">
    <property type="entry name" value="TRANSCRIPTIONAL ACTIVATOR DOMAIN"/>
    <property type="match status" value="1"/>
</dbReference>
<dbReference type="InterPro" id="IPR016032">
    <property type="entry name" value="Sig_transdc_resp-reg_C-effctor"/>
</dbReference>
<dbReference type="CDD" id="cd06170">
    <property type="entry name" value="LuxR_C_like"/>
    <property type="match status" value="1"/>
</dbReference>
<evidence type="ECO:0000256" key="2">
    <source>
        <dbReference type="ARBA" id="ARBA00022840"/>
    </source>
</evidence>
<reference evidence="5 6" key="1">
    <citation type="submission" date="2018-11" db="EMBL/GenBank/DDBJ databases">
        <title>The genome draft of YIM 96095.</title>
        <authorList>
            <person name="Tang S.-K."/>
            <person name="Chunyu W.-X."/>
            <person name="Feng Y.-Z."/>
        </authorList>
    </citation>
    <scope>NUCLEOTIDE SEQUENCE [LARGE SCALE GENOMIC DNA]</scope>
    <source>
        <strain evidence="5 6">YIM 96095</strain>
    </source>
</reference>
<keyword evidence="1" id="KW-0547">Nucleotide-binding</keyword>
<dbReference type="InterPro" id="IPR019734">
    <property type="entry name" value="TPR_rpt"/>
</dbReference>
<evidence type="ECO:0000313" key="5">
    <source>
        <dbReference type="EMBL" id="RNL84193.1"/>
    </source>
</evidence>
<dbReference type="Pfam" id="PF00196">
    <property type="entry name" value="GerE"/>
    <property type="match status" value="1"/>
</dbReference>
<dbReference type="GO" id="GO:0004016">
    <property type="term" value="F:adenylate cyclase activity"/>
    <property type="evidence" value="ECO:0007669"/>
    <property type="project" value="TreeGrafter"/>
</dbReference>
<dbReference type="SMART" id="SM00028">
    <property type="entry name" value="TPR"/>
    <property type="match status" value="2"/>
</dbReference>
<dbReference type="InterPro" id="IPR027417">
    <property type="entry name" value="P-loop_NTPase"/>
</dbReference>
<dbReference type="Gene3D" id="1.25.40.10">
    <property type="entry name" value="Tetratricopeptide repeat domain"/>
    <property type="match status" value="2"/>
</dbReference>
<dbReference type="AlphaFoldDB" id="A0A3N0E8N9"/>
<dbReference type="PROSITE" id="PS50043">
    <property type="entry name" value="HTH_LUXR_2"/>
    <property type="match status" value="1"/>
</dbReference>
<comment type="caution">
    <text evidence="5">The sequence shown here is derived from an EMBL/GenBank/DDBJ whole genome shotgun (WGS) entry which is preliminary data.</text>
</comment>
<dbReference type="SUPFAM" id="SSF46894">
    <property type="entry name" value="C-terminal effector domain of the bipartite response regulators"/>
    <property type="match status" value="1"/>
</dbReference>
<dbReference type="InterPro" id="IPR000792">
    <property type="entry name" value="Tscrpt_reg_LuxR_C"/>
</dbReference>
<gene>
    <name evidence="5" type="ORF">EFW17_13270</name>
</gene>
<keyword evidence="6" id="KW-1185">Reference proteome</keyword>
<evidence type="ECO:0000256" key="1">
    <source>
        <dbReference type="ARBA" id="ARBA00022741"/>
    </source>
</evidence>
<dbReference type="GO" id="GO:0003677">
    <property type="term" value="F:DNA binding"/>
    <property type="evidence" value="ECO:0007669"/>
    <property type="project" value="InterPro"/>
</dbReference>
<dbReference type="PANTHER" id="PTHR16305">
    <property type="entry name" value="TESTICULAR SOLUBLE ADENYLYL CYCLASE"/>
    <property type="match status" value="1"/>
</dbReference>
<dbReference type="Gene3D" id="1.10.10.10">
    <property type="entry name" value="Winged helix-like DNA-binding domain superfamily/Winged helix DNA-binding domain"/>
    <property type="match status" value="1"/>
</dbReference>
<dbReference type="EMBL" id="RJMB01000012">
    <property type="protein sequence ID" value="RNL84193.1"/>
    <property type="molecule type" value="Genomic_DNA"/>
</dbReference>
<dbReference type="InterPro" id="IPR011990">
    <property type="entry name" value="TPR-like_helical_dom_sf"/>
</dbReference>
<dbReference type="PRINTS" id="PR00038">
    <property type="entry name" value="HTHLUXR"/>
</dbReference>
<dbReference type="SUPFAM" id="SSF48452">
    <property type="entry name" value="TPR-like"/>
    <property type="match status" value="1"/>
</dbReference>
<protein>
    <recommendedName>
        <fullName evidence="4">HTH luxR-type domain-containing protein</fullName>
    </recommendedName>
</protein>
<accession>A0A3N0E8N9</accession>
<evidence type="ECO:0000259" key="4">
    <source>
        <dbReference type="PROSITE" id="PS50043"/>
    </source>
</evidence>
<dbReference type="GO" id="GO:0005524">
    <property type="term" value="F:ATP binding"/>
    <property type="evidence" value="ECO:0007669"/>
    <property type="project" value="UniProtKB-KW"/>
</dbReference>
<dbReference type="SMART" id="SM00421">
    <property type="entry name" value="HTH_LUXR"/>
    <property type="match status" value="1"/>
</dbReference>
<evidence type="ECO:0000256" key="3">
    <source>
        <dbReference type="SAM" id="MobiDB-lite"/>
    </source>
</evidence>